<evidence type="ECO:0000313" key="2">
    <source>
        <dbReference type="Proteomes" id="UP000237000"/>
    </source>
</evidence>
<dbReference type="AlphaFoldDB" id="A0A2P5D0L6"/>
<dbReference type="InParanoid" id="A0A2P5D0L6"/>
<protein>
    <submittedName>
        <fullName evidence="1">Heme oxygenase</fullName>
    </submittedName>
</protein>
<comment type="caution">
    <text evidence="1">The sequence shown here is derived from an EMBL/GenBank/DDBJ whole genome shotgun (WGS) entry which is preliminary data.</text>
</comment>
<sequence>MAKGKEIAGKYWEKYKKQESPFALYSPFLVCVAAGDLDFRSFNLCISQDYYFLDAFVQAYRLAEDSVERKENKKLKHNLRERTWGFGEVPKMSRPDDTTDKYMDFLVTIACGKVGGEQLVRNQKHGNFAAFTLSATAPYMRLYAHLCDTILTNLDPNMKDANNYGKWLEYYSSQAIKDLAQKTDYVLDILSESLNEEELLTTEKVYHQAMKIQVEFLASRPMFQQTVVPLSRFQILNKSQLTIFSNFSFTCSVEHFSAELGKIAVSTRTQWHDITKQYLEELQQCIESSTTASLPSPTNNGKNFHYDDLTKALEQVAGIEKKRNAKVEESGMLKGVSLDGIKRAGEKLVFRNGCKEFFRKIRNENPNINVHFISSCWCGALIISAFSPDVKASNIHANELMYNEESLTTGKIVKNVESPFDKHQAFMKVQRDISVAVRSSGDQGKHLEVYIGGSVGDLLCLVEADIGIVFGSDSSLRTLRQHFGLSFVPLLQGVVKKQMERVDWKPQLGILYTVESWAEIQSFISGFSKFD</sequence>
<dbReference type="Proteomes" id="UP000237000">
    <property type="component" value="Unassembled WGS sequence"/>
</dbReference>
<dbReference type="STRING" id="63057.A0A2P5D0L6"/>
<dbReference type="PANTHER" id="PTHR43198:SF9">
    <property type="entry name" value="AMINOPYRIMIDINE AMINOHYDROLASE, MITOCHONDRIAL ISOFORM X1-RELATED"/>
    <property type="match status" value="1"/>
</dbReference>
<proteinExistence type="predicted"/>
<organism evidence="1 2">
    <name type="scientific">Trema orientale</name>
    <name type="common">Charcoal tree</name>
    <name type="synonym">Celtis orientalis</name>
    <dbReference type="NCBI Taxonomy" id="63057"/>
    <lineage>
        <taxon>Eukaryota</taxon>
        <taxon>Viridiplantae</taxon>
        <taxon>Streptophyta</taxon>
        <taxon>Embryophyta</taxon>
        <taxon>Tracheophyta</taxon>
        <taxon>Spermatophyta</taxon>
        <taxon>Magnoliopsida</taxon>
        <taxon>eudicotyledons</taxon>
        <taxon>Gunneridae</taxon>
        <taxon>Pentapetalae</taxon>
        <taxon>rosids</taxon>
        <taxon>fabids</taxon>
        <taxon>Rosales</taxon>
        <taxon>Cannabaceae</taxon>
        <taxon>Trema</taxon>
    </lineage>
</organism>
<evidence type="ECO:0000313" key="1">
    <source>
        <dbReference type="EMBL" id="PON66844.1"/>
    </source>
</evidence>
<dbReference type="Gene3D" id="1.20.910.10">
    <property type="entry name" value="Heme oxygenase-like"/>
    <property type="match status" value="1"/>
</dbReference>
<dbReference type="PANTHER" id="PTHR43198">
    <property type="entry name" value="BIFUNCTIONAL TH2 PROTEIN"/>
    <property type="match status" value="1"/>
</dbReference>
<dbReference type="SUPFAM" id="SSF56784">
    <property type="entry name" value="HAD-like"/>
    <property type="match status" value="1"/>
</dbReference>
<dbReference type="OrthoDB" id="10028886at2759"/>
<dbReference type="InterPro" id="IPR036412">
    <property type="entry name" value="HAD-like_sf"/>
</dbReference>
<dbReference type="InterPro" id="IPR023214">
    <property type="entry name" value="HAD_sf"/>
</dbReference>
<accession>A0A2P5D0L6</accession>
<dbReference type="InterPro" id="IPR016084">
    <property type="entry name" value="Haem_Oase-like_multi-hlx"/>
</dbReference>
<dbReference type="CDD" id="cd19368">
    <property type="entry name" value="TenA_C_AtTH2-like"/>
    <property type="match status" value="1"/>
</dbReference>
<gene>
    <name evidence="1" type="ORF">TorRG33x02_267020</name>
</gene>
<dbReference type="InterPro" id="IPR050967">
    <property type="entry name" value="Thiamine_Salvage_TenA"/>
</dbReference>
<name>A0A2P5D0L6_TREOI</name>
<dbReference type="GO" id="GO:0005829">
    <property type="term" value="C:cytosol"/>
    <property type="evidence" value="ECO:0007669"/>
    <property type="project" value="TreeGrafter"/>
</dbReference>
<dbReference type="EMBL" id="JXTC01000309">
    <property type="protein sequence ID" value="PON66844.1"/>
    <property type="molecule type" value="Genomic_DNA"/>
</dbReference>
<reference evidence="2" key="1">
    <citation type="submission" date="2016-06" db="EMBL/GenBank/DDBJ databases">
        <title>Parallel loss of symbiosis genes in relatives of nitrogen-fixing non-legume Parasponia.</title>
        <authorList>
            <person name="Van Velzen R."/>
            <person name="Holmer R."/>
            <person name="Bu F."/>
            <person name="Rutten L."/>
            <person name="Van Zeijl A."/>
            <person name="Liu W."/>
            <person name="Santuari L."/>
            <person name="Cao Q."/>
            <person name="Sharma T."/>
            <person name="Shen D."/>
            <person name="Roswanjaya Y."/>
            <person name="Wardhani T."/>
            <person name="Kalhor M.S."/>
            <person name="Jansen J."/>
            <person name="Van den Hoogen J."/>
            <person name="Gungor B."/>
            <person name="Hartog M."/>
            <person name="Hontelez J."/>
            <person name="Verver J."/>
            <person name="Yang W.-C."/>
            <person name="Schijlen E."/>
            <person name="Repin R."/>
            <person name="Schilthuizen M."/>
            <person name="Schranz E."/>
            <person name="Heidstra R."/>
            <person name="Miyata K."/>
            <person name="Fedorova E."/>
            <person name="Kohlen W."/>
            <person name="Bisseling T."/>
            <person name="Smit S."/>
            <person name="Geurts R."/>
        </authorList>
    </citation>
    <scope>NUCLEOTIDE SEQUENCE [LARGE SCALE GENOMIC DNA]</scope>
    <source>
        <strain evidence="2">cv. RG33-2</strain>
    </source>
</reference>
<dbReference type="SUPFAM" id="SSF48613">
    <property type="entry name" value="Heme oxygenase-like"/>
    <property type="match status" value="1"/>
</dbReference>
<dbReference type="Gene3D" id="3.40.50.1000">
    <property type="entry name" value="HAD superfamily/HAD-like"/>
    <property type="match status" value="1"/>
</dbReference>
<keyword evidence="2" id="KW-1185">Reference proteome</keyword>